<dbReference type="Pfam" id="PF05069">
    <property type="entry name" value="Phage_tail_S"/>
    <property type="match status" value="2"/>
</dbReference>
<comment type="caution">
    <text evidence="2">The sequence shown here is derived from an EMBL/GenBank/DDBJ whole genome shotgun (WGS) entry which is preliminary data.</text>
</comment>
<sequence>MNTELDRYISNLDALIRKLSPAERRKLHTDIARKMRQSNQSRMRANIEPGGQPYQQRKGEPTRKLRNGEKIRAGQKFLYFGFGARMKNIKTAASAAAPSRPGTQPYESEYVWGWDDEAGGIRKYKRSRIGLPSSSVKAKLMFRRLHQFRFLKQKVNDHQAAIGFMSGLTGYIAAAHQYGEGSRPARQLLGFSDGDLRLIEETVVQHLAAAK</sequence>
<proteinExistence type="predicted"/>
<gene>
    <name evidence="2" type="ORF">BV912_01900</name>
</gene>
<name>A0A1X3DL21_9NEIS</name>
<protein>
    <recommendedName>
        <fullName evidence="4">Phage virion morphogenesis protein</fullName>
    </recommendedName>
</protein>
<dbReference type="RefSeq" id="WP_085358020.1">
    <property type="nucleotide sequence ID" value="NZ_MTAB01000003.1"/>
</dbReference>
<evidence type="ECO:0000256" key="1">
    <source>
        <dbReference type="SAM" id="MobiDB-lite"/>
    </source>
</evidence>
<evidence type="ECO:0000313" key="3">
    <source>
        <dbReference type="Proteomes" id="UP000193303"/>
    </source>
</evidence>
<dbReference type="Proteomes" id="UP000193303">
    <property type="component" value="Unassembled WGS sequence"/>
</dbReference>
<dbReference type="OrthoDB" id="6402405at2"/>
<dbReference type="InterPro" id="IPR006522">
    <property type="entry name" value="Phage_virion_morphogenesis"/>
</dbReference>
<organism evidence="2 3">
    <name type="scientific">Neisseria dumasiana</name>
    <dbReference type="NCBI Taxonomy" id="1931275"/>
    <lineage>
        <taxon>Bacteria</taxon>
        <taxon>Pseudomonadati</taxon>
        <taxon>Pseudomonadota</taxon>
        <taxon>Betaproteobacteria</taxon>
        <taxon>Neisseriales</taxon>
        <taxon>Neisseriaceae</taxon>
        <taxon>Neisseria</taxon>
    </lineage>
</organism>
<accession>A0A1X3DL21</accession>
<evidence type="ECO:0000313" key="2">
    <source>
        <dbReference type="EMBL" id="OSI24631.1"/>
    </source>
</evidence>
<feature type="region of interest" description="Disordered" evidence="1">
    <location>
        <begin position="36"/>
        <end position="62"/>
    </location>
</feature>
<reference evidence="3" key="1">
    <citation type="submission" date="2017-01" db="EMBL/GenBank/DDBJ databases">
        <authorList>
            <person name="Mah S.A."/>
            <person name="Swanson W.J."/>
            <person name="Moy G.W."/>
            <person name="Vacquier V.D."/>
        </authorList>
    </citation>
    <scope>NUCLEOTIDE SEQUENCE [LARGE SCALE GENOMIC DNA]</scope>
    <source>
        <strain evidence="3">124861</strain>
    </source>
</reference>
<dbReference type="AlphaFoldDB" id="A0A1X3DL21"/>
<evidence type="ECO:0008006" key="4">
    <source>
        <dbReference type="Google" id="ProtNLM"/>
    </source>
</evidence>
<dbReference type="EMBL" id="MTAB01000003">
    <property type="protein sequence ID" value="OSI24631.1"/>
    <property type="molecule type" value="Genomic_DNA"/>
</dbReference>